<gene>
    <name evidence="1" type="ordered locus">bgla_1g10890</name>
</gene>
<name>F2L9K9_BURGS</name>
<protein>
    <submittedName>
        <fullName evidence="1">Uncharacterized protein</fullName>
    </submittedName>
</protein>
<dbReference type="KEGG" id="bgd:bgla_1g10890"/>
<dbReference type="AlphaFoldDB" id="F2L9K9"/>
<dbReference type="Proteomes" id="UP000008316">
    <property type="component" value="Chromosome 1"/>
</dbReference>
<keyword evidence="2" id="KW-1185">Reference proteome</keyword>
<proteinExistence type="predicted"/>
<organism evidence="1 2">
    <name type="scientific">Burkholderia gladioli (strain BSR3)</name>
    <dbReference type="NCBI Taxonomy" id="999541"/>
    <lineage>
        <taxon>Bacteria</taxon>
        <taxon>Pseudomonadati</taxon>
        <taxon>Pseudomonadota</taxon>
        <taxon>Betaproteobacteria</taxon>
        <taxon>Burkholderiales</taxon>
        <taxon>Burkholderiaceae</taxon>
        <taxon>Burkholderia</taxon>
    </lineage>
</organism>
<dbReference type="RefSeq" id="WP_013697123.1">
    <property type="nucleotide sequence ID" value="NC_015381.1"/>
</dbReference>
<dbReference type="STRING" id="999541.bgla_1g10890"/>
<evidence type="ECO:0000313" key="2">
    <source>
        <dbReference type="Proteomes" id="UP000008316"/>
    </source>
</evidence>
<accession>F2L9K9</accession>
<reference evidence="1 2" key="1">
    <citation type="journal article" date="2011" name="J. Bacteriol.">
        <title>Complete genome sequence of Burkholderia gladioli BSR3.</title>
        <authorList>
            <person name="Seo Y.S."/>
            <person name="Lim J."/>
            <person name="Choi B.S."/>
            <person name="Kim H."/>
            <person name="Goo E."/>
            <person name="Lee B."/>
            <person name="Lim J.S."/>
            <person name="Choi I.Y."/>
            <person name="Moon J.S."/>
            <person name="Kim J."/>
            <person name="Hwang I."/>
        </authorList>
    </citation>
    <scope>NUCLEOTIDE SEQUENCE [LARGE SCALE GENOMIC DNA]</scope>
    <source>
        <strain evidence="1 2">BSR3</strain>
    </source>
</reference>
<dbReference type="HOGENOM" id="CLU_151776_0_0_4"/>
<sequence>MTTQREKYVAALMPLLQADPGLQQLQAKVVRSIFAAISAGDPRVLVVHRGGETVESENIGVVTRRCIVMVSAVVRDEAPDREADDLFELVAPIVLAYDDDNLISVDEIGTDEPQSADDEGGIGVITMRFAFTYQTPARQLS</sequence>
<dbReference type="EMBL" id="CP002599">
    <property type="protein sequence ID" value="AEA59772.1"/>
    <property type="molecule type" value="Genomic_DNA"/>
</dbReference>
<dbReference type="eggNOG" id="ENOG5032PEB">
    <property type="taxonomic scope" value="Bacteria"/>
</dbReference>
<evidence type="ECO:0000313" key="1">
    <source>
        <dbReference type="EMBL" id="AEA59772.1"/>
    </source>
</evidence>